<sequence length="55" mass="5767">MLGSLALTSSSSSFITLTSSLIFQFPFTGLSLLTIQSDYVVSGTYIVISALAMKG</sequence>
<name>A0A6A6QV97_9PEZI</name>
<organism evidence="1 2">
    <name type="scientific">Lophium mytilinum</name>
    <dbReference type="NCBI Taxonomy" id="390894"/>
    <lineage>
        <taxon>Eukaryota</taxon>
        <taxon>Fungi</taxon>
        <taxon>Dikarya</taxon>
        <taxon>Ascomycota</taxon>
        <taxon>Pezizomycotina</taxon>
        <taxon>Dothideomycetes</taxon>
        <taxon>Pleosporomycetidae</taxon>
        <taxon>Mytilinidiales</taxon>
        <taxon>Mytilinidiaceae</taxon>
        <taxon>Lophium</taxon>
    </lineage>
</organism>
<protein>
    <submittedName>
        <fullName evidence="1">Uncharacterized protein</fullName>
    </submittedName>
</protein>
<reference evidence="1" key="1">
    <citation type="journal article" date="2020" name="Stud. Mycol.">
        <title>101 Dothideomycetes genomes: a test case for predicting lifestyles and emergence of pathogens.</title>
        <authorList>
            <person name="Haridas S."/>
            <person name="Albert R."/>
            <person name="Binder M."/>
            <person name="Bloem J."/>
            <person name="Labutti K."/>
            <person name="Salamov A."/>
            <person name="Andreopoulos B."/>
            <person name="Baker S."/>
            <person name="Barry K."/>
            <person name="Bills G."/>
            <person name="Bluhm B."/>
            <person name="Cannon C."/>
            <person name="Castanera R."/>
            <person name="Culley D."/>
            <person name="Daum C."/>
            <person name="Ezra D."/>
            <person name="Gonzalez J."/>
            <person name="Henrissat B."/>
            <person name="Kuo A."/>
            <person name="Liang C."/>
            <person name="Lipzen A."/>
            <person name="Lutzoni F."/>
            <person name="Magnuson J."/>
            <person name="Mondo S."/>
            <person name="Nolan M."/>
            <person name="Ohm R."/>
            <person name="Pangilinan J."/>
            <person name="Park H.-J."/>
            <person name="Ramirez L."/>
            <person name="Alfaro M."/>
            <person name="Sun H."/>
            <person name="Tritt A."/>
            <person name="Yoshinaga Y."/>
            <person name="Zwiers L.-H."/>
            <person name="Turgeon B."/>
            <person name="Goodwin S."/>
            <person name="Spatafora J."/>
            <person name="Crous P."/>
            <person name="Grigoriev I."/>
        </authorList>
    </citation>
    <scope>NUCLEOTIDE SEQUENCE</scope>
    <source>
        <strain evidence="1">CBS 269.34</strain>
    </source>
</reference>
<accession>A0A6A6QV97</accession>
<dbReference type="AlphaFoldDB" id="A0A6A6QV97"/>
<gene>
    <name evidence="1" type="ORF">BU16DRAFT_526813</name>
</gene>
<dbReference type="Proteomes" id="UP000799750">
    <property type="component" value="Unassembled WGS sequence"/>
</dbReference>
<evidence type="ECO:0000313" key="2">
    <source>
        <dbReference type="Proteomes" id="UP000799750"/>
    </source>
</evidence>
<keyword evidence="2" id="KW-1185">Reference proteome</keyword>
<evidence type="ECO:0000313" key="1">
    <source>
        <dbReference type="EMBL" id="KAF2496315.1"/>
    </source>
</evidence>
<dbReference type="EMBL" id="MU004188">
    <property type="protein sequence ID" value="KAF2496315.1"/>
    <property type="molecule type" value="Genomic_DNA"/>
</dbReference>
<proteinExistence type="predicted"/>